<sequence>MTGVVRWRRLGVQFAATPVPGHDVKADRRLPGGEWQPRDWHGKWVRVGYRVRVAGVGRIGTVHRVDGPGIVTVTWDDGAQTQIGSSRLRVVGKPGVAARPPSPARYPVPAPEATPDGADTYFARDGGTSDAWLRREDGGIAGYIRYNTADPNSISRYEIGRGGDPLDGNAWWEQVEALRLAERQPPPVKLLPPPRRTPPPVEDLPDIDDLVPQFDTNFEDDGDQHEENAHRVLSDLLPGLEFAGFTLGELTWVDAQFEPDPDDPDGEFMSAPYSLAWSVPIFRGSEKVGLTTRMFGRDMDSGNLYVEHKVLQFDNASDQGNGFAPAWNSWLEKWYRANDLERIQVNTGYDIGGYAWARFGFGFADERSFLHIMDRLSHQIEEYKQWLADTENDPDVTDAEYHARVAELNEALQLIRDGVSALMRWRASDAEWDEELLPSAYRFSQVGRRSADQDPKTDPWIGAKAMFGSQWRGRKWLR</sequence>
<accession>A0ABP8BKY6</accession>
<dbReference type="Proteomes" id="UP001501251">
    <property type="component" value="Unassembled WGS sequence"/>
</dbReference>
<proteinExistence type="predicted"/>
<evidence type="ECO:0000256" key="1">
    <source>
        <dbReference type="SAM" id="MobiDB-lite"/>
    </source>
</evidence>
<evidence type="ECO:0000313" key="3">
    <source>
        <dbReference type="Proteomes" id="UP001501251"/>
    </source>
</evidence>
<name>A0ABP8BKY6_9ACTN</name>
<reference evidence="3" key="1">
    <citation type="journal article" date="2019" name="Int. J. Syst. Evol. Microbiol.">
        <title>The Global Catalogue of Microorganisms (GCM) 10K type strain sequencing project: providing services to taxonomists for standard genome sequencing and annotation.</title>
        <authorList>
            <consortium name="The Broad Institute Genomics Platform"/>
            <consortium name="The Broad Institute Genome Sequencing Center for Infectious Disease"/>
            <person name="Wu L."/>
            <person name="Ma J."/>
        </authorList>
    </citation>
    <scope>NUCLEOTIDE SEQUENCE [LARGE SCALE GENOMIC DNA]</scope>
    <source>
        <strain evidence="3">JCM 17388</strain>
    </source>
</reference>
<comment type="caution">
    <text evidence="2">The sequence shown here is derived from an EMBL/GenBank/DDBJ whole genome shotgun (WGS) entry which is preliminary data.</text>
</comment>
<keyword evidence="3" id="KW-1185">Reference proteome</keyword>
<gene>
    <name evidence="2" type="ORF">GCM10022252_75520</name>
</gene>
<feature type="compositionally biased region" description="Pro residues" evidence="1">
    <location>
        <begin position="100"/>
        <end position="112"/>
    </location>
</feature>
<protein>
    <submittedName>
        <fullName evidence="2">Uncharacterized protein</fullName>
    </submittedName>
</protein>
<evidence type="ECO:0000313" key="2">
    <source>
        <dbReference type="EMBL" id="GAA4209270.1"/>
    </source>
</evidence>
<dbReference type="EMBL" id="BAABAQ010000020">
    <property type="protein sequence ID" value="GAA4209270.1"/>
    <property type="molecule type" value="Genomic_DNA"/>
</dbReference>
<dbReference type="RefSeq" id="WP_344923129.1">
    <property type="nucleotide sequence ID" value="NZ_BAABAQ010000020.1"/>
</dbReference>
<feature type="region of interest" description="Disordered" evidence="1">
    <location>
        <begin position="93"/>
        <end position="119"/>
    </location>
</feature>
<organism evidence="2 3">
    <name type="scientific">Streptosporangium oxazolinicum</name>
    <dbReference type="NCBI Taxonomy" id="909287"/>
    <lineage>
        <taxon>Bacteria</taxon>
        <taxon>Bacillati</taxon>
        <taxon>Actinomycetota</taxon>
        <taxon>Actinomycetes</taxon>
        <taxon>Streptosporangiales</taxon>
        <taxon>Streptosporangiaceae</taxon>
        <taxon>Streptosporangium</taxon>
    </lineage>
</organism>
<feature type="region of interest" description="Disordered" evidence="1">
    <location>
        <begin position="183"/>
        <end position="206"/>
    </location>
</feature>
<feature type="compositionally biased region" description="Pro residues" evidence="1">
    <location>
        <begin position="184"/>
        <end position="202"/>
    </location>
</feature>